<feature type="region of interest" description="Disordered" evidence="1">
    <location>
        <begin position="1"/>
        <end position="57"/>
    </location>
</feature>
<comment type="caution">
    <text evidence="2">The sequence shown here is derived from an EMBL/GenBank/DDBJ whole genome shotgun (WGS) entry which is preliminary data.</text>
</comment>
<reference evidence="2 3" key="1">
    <citation type="submission" date="2020-07" db="EMBL/GenBank/DDBJ databases">
        <title>isolation of Luteimonas sp. SJ-16.</title>
        <authorList>
            <person name="Huang X.-X."/>
            <person name="Xu L."/>
            <person name="Sun J.-Q."/>
        </authorList>
    </citation>
    <scope>NUCLEOTIDE SEQUENCE [LARGE SCALE GENOMIC DNA]</scope>
    <source>
        <strain evidence="2 3">SJ-16</strain>
    </source>
</reference>
<proteinExistence type="predicted"/>
<dbReference type="Proteomes" id="UP000589896">
    <property type="component" value="Unassembled WGS sequence"/>
</dbReference>
<sequence length="57" mass="6201">MPDRKDTPPHSPTADETPGYAEKQPRDKQDVAEQGAMPDPEPDDGGLDREPETTPGE</sequence>
<dbReference type="AlphaFoldDB" id="A0A7Z0TU98"/>
<evidence type="ECO:0000313" key="2">
    <source>
        <dbReference type="EMBL" id="NYZ62631.1"/>
    </source>
</evidence>
<gene>
    <name evidence="2" type="ORF">H0E82_07605</name>
</gene>
<keyword evidence="3" id="KW-1185">Reference proteome</keyword>
<evidence type="ECO:0000313" key="3">
    <source>
        <dbReference type="Proteomes" id="UP000589896"/>
    </source>
</evidence>
<name>A0A7Z0TU98_9GAMM</name>
<dbReference type="RefSeq" id="WP_180544863.1">
    <property type="nucleotide sequence ID" value="NZ_JACCJZ010000014.1"/>
</dbReference>
<evidence type="ECO:0000256" key="1">
    <source>
        <dbReference type="SAM" id="MobiDB-lite"/>
    </source>
</evidence>
<dbReference type="EMBL" id="JACCJZ010000014">
    <property type="protein sequence ID" value="NYZ62631.1"/>
    <property type="molecule type" value="Genomic_DNA"/>
</dbReference>
<protein>
    <submittedName>
        <fullName evidence="2">Uncharacterized protein</fullName>
    </submittedName>
</protein>
<organism evidence="2 3">
    <name type="scientific">Luteimonas deserti</name>
    <dbReference type="NCBI Taxonomy" id="2752306"/>
    <lineage>
        <taxon>Bacteria</taxon>
        <taxon>Pseudomonadati</taxon>
        <taxon>Pseudomonadota</taxon>
        <taxon>Gammaproteobacteria</taxon>
        <taxon>Lysobacterales</taxon>
        <taxon>Lysobacteraceae</taxon>
        <taxon>Luteimonas</taxon>
    </lineage>
</organism>
<accession>A0A7Z0TU98</accession>
<feature type="compositionally biased region" description="Basic and acidic residues" evidence="1">
    <location>
        <begin position="46"/>
        <end position="57"/>
    </location>
</feature>